<gene>
    <name evidence="13" type="primary">pabC</name>
    <name evidence="13" type="ORF">COA96_06015</name>
</gene>
<dbReference type="InterPro" id="IPR017824">
    <property type="entry name" value="Aminodeoxychorismate_lyase_IV"/>
</dbReference>
<protein>
    <recommendedName>
        <fullName evidence="11 12">Aminodeoxychorismate lyase</fullName>
        <ecNumber evidence="8 12">4.1.3.38</ecNumber>
    </recommendedName>
</protein>
<dbReference type="GO" id="GO:0030170">
    <property type="term" value="F:pyridoxal phosphate binding"/>
    <property type="evidence" value="ECO:0007669"/>
    <property type="project" value="InterPro"/>
</dbReference>
<evidence type="ECO:0000256" key="6">
    <source>
        <dbReference type="ARBA" id="ARBA00023239"/>
    </source>
</evidence>
<dbReference type="CDD" id="cd01559">
    <property type="entry name" value="ADCL_like"/>
    <property type="match status" value="1"/>
</dbReference>
<comment type="catalytic activity">
    <reaction evidence="9">
        <text>4-amino-4-deoxychorismate = 4-aminobenzoate + pyruvate + H(+)</text>
        <dbReference type="Rhea" id="RHEA:16201"/>
        <dbReference type="ChEBI" id="CHEBI:15361"/>
        <dbReference type="ChEBI" id="CHEBI:15378"/>
        <dbReference type="ChEBI" id="CHEBI:17836"/>
        <dbReference type="ChEBI" id="CHEBI:58406"/>
        <dbReference type="EC" id="4.1.3.38"/>
    </reaction>
</comment>
<comment type="similarity">
    <text evidence="2">Belongs to the class-IV pyridoxal-phosphate-dependent aminotransferase family.</text>
</comment>
<dbReference type="PANTHER" id="PTHR42743">
    <property type="entry name" value="AMINO-ACID AMINOTRANSFERASE"/>
    <property type="match status" value="1"/>
</dbReference>
<accession>A0A2A5B3E3</accession>
<dbReference type="EMBL" id="NVVJ01000013">
    <property type="protein sequence ID" value="PCJ26053.1"/>
    <property type="molecule type" value="Genomic_DNA"/>
</dbReference>
<evidence type="ECO:0000313" key="13">
    <source>
        <dbReference type="EMBL" id="PCJ26053.1"/>
    </source>
</evidence>
<dbReference type="Gene3D" id="3.20.10.10">
    <property type="entry name" value="D-amino Acid Aminotransferase, subunit A, domain 2"/>
    <property type="match status" value="1"/>
</dbReference>
<keyword evidence="6 13" id="KW-0456">Lyase</keyword>
<evidence type="ECO:0000256" key="12">
    <source>
        <dbReference type="NCBIfam" id="TIGR03461"/>
    </source>
</evidence>
<dbReference type="InterPro" id="IPR036038">
    <property type="entry name" value="Aminotransferase-like"/>
</dbReference>
<evidence type="ECO:0000256" key="10">
    <source>
        <dbReference type="ARBA" id="ARBA00054027"/>
    </source>
</evidence>
<evidence type="ECO:0000256" key="2">
    <source>
        <dbReference type="ARBA" id="ARBA00009320"/>
    </source>
</evidence>
<sequence length="275" mass="30352">MINGQLTDQISVTDRGFQYGDGCFETIRVQNSLPVLLAPHLSRLTTSCELLGIDLDKPLLMSEIEQMLSSCDFSDAVLKITITRGSGGRGYKPAAHCKATRVVQLFEYSTDGLLHNESGVEVFLCRHRLSSNRDLMAMKHLNRLDQVMASREIPPGIAEGLCLSQQGYLIEGCKSNIVLVKENMLLTPDLTESGVKGIMLSHLLNRFRQDEMPVKTTQISLDDLKSADEVFLCNSVFGVCPVIKLSGDDTVLFWSKGSVTRRAIQYTNEAFSAAS</sequence>
<dbReference type="NCBIfam" id="TIGR03461">
    <property type="entry name" value="pabC_Proteo"/>
    <property type="match status" value="1"/>
</dbReference>
<dbReference type="EC" id="4.1.3.38" evidence="8 12"/>
<name>A0A2A5B3E3_9GAMM</name>
<dbReference type="Pfam" id="PF01063">
    <property type="entry name" value="Aminotran_4"/>
    <property type="match status" value="1"/>
</dbReference>
<evidence type="ECO:0000256" key="8">
    <source>
        <dbReference type="ARBA" id="ARBA00035676"/>
    </source>
</evidence>
<dbReference type="FunFam" id="3.20.10.10:FF:000002">
    <property type="entry name" value="D-alanine aminotransferase"/>
    <property type="match status" value="1"/>
</dbReference>
<evidence type="ECO:0000256" key="7">
    <source>
        <dbReference type="ARBA" id="ARBA00035633"/>
    </source>
</evidence>
<dbReference type="Gene3D" id="3.30.470.10">
    <property type="match status" value="1"/>
</dbReference>
<evidence type="ECO:0000256" key="1">
    <source>
        <dbReference type="ARBA" id="ARBA00001933"/>
    </source>
</evidence>
<dbReference type="PANTHER" id="PTHR42743:SF2">
    <property type="entry name" value="AMINODEOXYCHORISMATE LYASE"/>
    <property type="match status" value="1"/>
</dbReference>
<dbReference type="InterPro" id="IPR043132">
    <property type="entry name" value="BCAT-like_C"/>
</dbReference>
<evidence type="ECO:0000256" key="5">
    <source>
        <dbReference type="ARBA" id="ARBA00022909"/>
    </source>
</evidence>
<keyword evidence="4" id="KW-0663">Pyridoxal phosphate</keyword>
<evidence type="ECO:0000256" key="9">
    <source>
        <dbReference type="ARBA" id="ARBA00049529"/>
    </source>
</evidence>
<evidence type="ECO:0000256" key="4">
    <source>
        <dbReference type="ARBA" id="ARBA00022898"/>
    </source>
</evidence>
<proteinExistence type="inferred from homology"/>
<dbReference type="GO" id="GO:0046656">
    <property type="term" value="P:folic acid biosynthetic process"/>
    <property type="evidence" value="ECO:0007669"/>
    <property type="project" value="UniProtKB-KW"/>
</dbReference>
<comment type="caution">
    <text evidence="13">The sequence shown here is derived from an EMBL/GenBank/DDBJ whole genome shotgun (WGS) entry which is preliminary data.</text>
</comment>
<dbReference type="Proteomes" id="UP000218327">
    <property type="component" value="Unassembled WGS sequence"/>
</dbReference>
<dbReference type="GO" id="GO:0008696">
    <property type="term" value="F:4-amino-4-deoxychorismate lyase activity"/>
    <property type="evidence" value="ECO:0007669"/>
    <property type="project" value="UniProtKB-UniRule"/>
</dbReference>
<comment type="function">
    <text evidence="10">Involved in the biosynthesis of p-aminobenzoate (PABA), a precursor of tetrahydrofolate. Converts 4-amino-4-deoxychorismate into 4-aminobenzoate (PABA) and pyruvate.</text>
</comment>
<comment type="pathway">
    <text evidence="7">Cofactor biosynthesis; tetrahydrofolate biosynthesis; 4-aminobenzoate from chorismate: step 2/2.</text>
</comment>
<organism evidence="13 14">
    <name type="scientific">SAR86 cluster bacterium</name>
    <dbReference type="NCBI Taxonomy" id="2030880"/>
    <lineage>
        <taxon>Bacteria</taxon>
        <taxon>Pseudomonadati</taxon>
        <taxon>Pseudomonadota</taxon>
        <taxon>Gammaproteobacteria</taxon>
        <taxon>SAR86 cluster</taxon>
    </lineage>
</organism>
<evidence type="ECO:0000256" key="11">
    <source>
        <dbReference type="ARBA" id="ARBA00069174"/>
    </source>
</evidence>
<dbReference type="GO" id="GO:0005829">
    <property type="term" value="C:cytosol"/>
    <property type="evidence" value="ECO:0007669"/>
    <property type="project" value="TreeGrafter"/>
</dbReference>
<dbReference type="GO" id="GO:0008153">
    <property type="term" value="P:4-aminobenzoate biosynthetic process"/>
    <property type="evidence" value="ECO:0007669"/>
    <property type="project" value="UniProtKB-UniRule"/>
</dbReference>
<keyword evidence="5" id="KW-0289">Folate biosynthesis</keyword>
<evidence type="ECO:0000313" key="14">
    <source>
        <dbReference type="Proteomes" id="UP000218327"/>
    </source>
</evidence>
<dbReference type="InterPro" id="IPR001544">
    <property type="entry name" value="Aminotrans_IV"/>
</dbReference>
<dbReference type="AlphaFoldDB" id="A0A2A5B3E3"/>
<dbReference type="InterPro" id="IPR043131">
    <property type="entry name" value="BCAT-like_N"/>
</dbReference>
<reference evidence="14" key="1">
    <citation type="submission" date="2017-08" db="EMBL/GenBank/DDBJ databases">
        <title>A dynamic microbial community with high functional redundancy inhabits the cold, oxic subseafloor aquifer.</title>
        <authorList>
            <person name="Tully B.J."/>
            <person name="Wheat C.G."/>
            <person name="Glazer B.T."/>
            <person name="Huber J.A."/>
        </authorList>
    </citation>
    <scope>NUCLEOTIDE SEQUENCE [LARGE SCALE GENOMIC DNA]</scope>
</reference>
<dbReference type="InterPro" id="IPR050571">
    <property type="entry name" value="Class-IV_PLP-Dep_Aminotrnsfr"/>
</dbReference>
<evidence type="ECO:0000256" key="3">
    <source>
        <dbReference type="ARBA" id="ARBA00011738"/>
    </source>
</evidence>
<comment type="cofactor">
    <cofactor evidence="1">
        <name>pyridoxal 5'-phosphate</name>
        <dbReference type="ChEBI" id="CHEBI:597326"/>
    </cofactor>
</comment>
<dbReference type="SUPFAM" id="SSF56752">
    <property type="entry name" value="D-aminoacid aminotransferase-like PLP-dependent enzymes"/>
    <property type="match status" value="1"/>
</dbReference>
<comment type="subunit">
    <text evidence="3">Homodimer.</text>
</comment>